<accession>A0AAJ0DS15</accession>
<organism evidence="8 9">
    <name type="scientific">Extremus antarcticus</name>
    <dbReference type="NCBI Taxonomy" id="702011"/>
    <lineage>
        <taxon>Eukaryota</taxon>
        <taxon>Fungi</taxon>
        <taxon>Dikarya</taxon>
        <taxon>Ascomycota</taxon>
        <taxon>Pezizomycotina</taxon>
        <taxon>Dothideomycetes</taxon>
        <taxon>Dothideomycetidae</taxon>
        <taxon>Mycosphaerellales</taxon>
        <taxon>Extremaceae</taxon>
        <taxon>Extremus</taxon>
    </lineage>
</organism>
<feature type="transmembrane region" description="Helical" evidence="7">
    <location>
        <begin position="133"/>
        <end position="154"/>
    </location>
</feature>
<dbReference type="InterPro" id="IPR000791">
    <property type="entry name" value="Gpr1/Fun34/SatP-like"/>
</dbReference>
<dbReference type="GO" id="GO:0005886">
    <property type="term" value="C:plasma membrane"/>
    <property type="evidence" value="ECO:0007669"/>
    <property type="project" value="TreeGrafter"/>
</dbReference>
<evidence type="ECO:0000256" key="6">
    <source>
        <dbReference type="SAM" id="MobiDB-lite"/>
    </source>
</evidence>
<name>A0AAJ0DS15_9PEZI</name>
<feature type="transmembrane region" description="Helical" evidence="7">
    <location>
        <begin position="201"/>
        <end position="223"/>
    </location>
</feature>
<evidence type="ECO:0000256" key="5">
    <source>
        <dbReference type="ARBA" id="ARBA00023136"/>
    </source>
</evidence>
<evidence type="ECO:0000256" key="1">
    <source>
        <dbReference type="ARBA" id="ARBA00004141"/>
    </source>
</evidence>
<feature type="transmembrane region" description="Helical" evidence="7">
    <location>
        <begin position="174"/>
        <end position="194"/>
    </location>
</feature>
<reference evidence="8" key="1">
    <citation type="submission" date="2023-04" db="EMBL/GenBank/DDBJ databases">
        <title>Black Yeasts Isolated from many extreme environments.</title>
        <authorList>
            <person name="Coleine C."/>
            <person name="Stajich J.E."/>
            <person name="Selbmann L."/>
        </authorList>
    </citation>
    <scope>NUCLEOTIDE SEQUENCE</scope>
    <source>
        <strain evidence="8">CCFEE 5312</strain>
    </source>
</reference>
<evidence type="ECO:0000256" key="7">
    <source>
        <dbReference type="SAM" id="Phobius"/>
    </source>
</evidence>
<evidence type="ECO:0000256" key="2">
    <source>
        <dbReference type="ARBA" id="ARBA00005587"/>
    </source>
</evidence>
<dbReference type="InterPro" id="IPR051633">
    <property type="entry name" value="AceTr"/>
</dbReference>
<dbReference type="AlphaFoldDB" id="A0AAJ0DS15"/>
<proteinExistence type="inferred from homology"/>
<evidence type="ECO:0000256" key="4">
    <source>
        <dbReference type="ARBA" id="ARBA00022989"/>
    </source>
</evidence>
<feature type="region of interest" description="Disordered" evidence="6">
    <location>
        <begin position="1"/>
        <end position="21"/>
    </location>
</feature>
<evidence type="ECO:0000313" key="9">
    <source>
        <dbReference type="Proteomes" id="UP001271007"/>
    </source>
</evidence>
<evidence type="ECO:0000313" key="8">
    <source>
        <dbReference type="EMBL" id="KAK3055619.1"/>
    </source>
</evidence>
<dbReference type="EMBL" id="JAWDJX010000008">
    <property type="protein sequence ID" value="KAK3055619.1"/>
    <property type="molecule type" value="Genomic_DNA"/>
</dbReference>
<dbReference type="PANTHER" id="PTHR31123:SF4">
    <property type="entry name" value="PROTEIN ALCS"/>
    <property type="match status" value="1"/>
</dbReference>
<comment type="caution">
    <text evidence="8">The sequence shown here is derived from an EMBL/GenBank/DDBJ whole genome shotgun (WGS) entry which is preliminary data.</text>
</comment>
<dbReference type="Proteomes" id="UP001271007">
    <property type="component" value="Unassembled WGS sequence"/>
</dbReference>
<dbReference type="PANTHER" id="PTHR31123">
    <property type="entry name" value="ACCUMULATION OF DYADS PROTEIN 2-RELATED"/>
    <property type="match status" value="1"/>
</dbReference>
<keyword evidence="9" id="KW-1185">Reference proteome</keyword>
<keyword evidence="5 7" id="KW-0472">Membrane</keyword>
<gene>
    <name evidence="8" type="ORF">LTR09_003540</name>
</gene>
<protein>
    <recommendedName>
        <fullName evidence="10">GPR1/FUN34/YaaH-class plasma membrane protein</fullName>
    </recommendedName>
</protein>
<comment type="subcellular location">
    <subcellularLocation>
        <location evidence="1">Membrane</location>
        <topology evidence="1">Multi-pass membrane protein</topology>
    </subcellularLocation>
</comment>
<sequence length="287" mass="30841">MSNGQSYTHARDMENGSNNENKLQHIDSEDQLRNALTKSMTLSPELYEKVFLAPKNQVSGDLRKTFANPTPIAIMGFVVALLPLSIEFSSVGWRGSGGTFGTPSTTCSIFFGGVLLTLGGVGEFILGNTFPFVVFFGYGAHFFTFATTFMPFYGAVSWNSLEAPGNPYSPGPTFAAGFGFYPLSLALLSFLFLICSLRTNAIFVLIFVFATCGFSCAAAGLWYTAAGAAATGTNLIVATGALFFVADLLGWYLLFAIMIATMELPVPDLPVFDLSTVIKAKSRSKQE</sequence>
<dbReference type="Pfam" id="PF01184">
    <property type="entry name" value="Gpr1_Fun34_YaaH"/>
    <property type="match status" value="1"/>
</dbReference>
<keyword evidence="3 7" id="KW-0812">Transmembrane</keyword>
<evidence type="ECO:0000256" key="3">
    <source>
        <dbReference type="ARBA" id="ARBA00022692"/>
    </source>
</evidence>
<feature type="transmembrane region" description="Helical" evidence="7">
    <location>
        <begin position="72"/>
        <end position="93"/>
    </location>
</feature>
<dbReference type="GO" id="GO:0015123">
    <property type="term" value="F:acetate transmembrane transporter activity"/>
    <property type="evidence" value="ECO:0007669"/>
    <property type="project" value="TreeGrafter"/>
</dbReference>
<keyword evidence="4 7" id="KW-1133">Transmembrane helix</keyword>
<feature type="transmembrane region" description="Helical" evidence="7">
    <location>
        <begin position="235"/>
        <end position="255"/>
    </location>
</feature>
<comment type="similarity">
    <text evidence="2">Belongs to the acetate uptake transporter (AceTr) (TC 2.A.96) family.</text>
</comment>
<evidence type="ECO:0008006" key="10">
    <source>
        <dbReference type="Google" id="ProtNLM"/>
    </source>
</evidence>
<feature type="transmembrane region" description="Helical" evidence="7">
    <location>
        <begin position="108"/>
        <end position="126"/>
    </location>
</feature>